<sequence>MSDLSVHVLAHATTFFLNNKTPVSHKVIEKRRRDRINRCLNELGKTVPMALAKQPVFGSRYESAFTLPEPGDFLCQLRPPPECHQNPSEPVFQQSHSGHLSWHGSALSYPQQHGLDHHHYVNFMSHSHSLHTTPHAAL</sequence>
<comment type="caution">
    <text evidence="2">The sequence shown here is derived from an EMBL/GenBank/DDBJ whole genome shotgun (WGS) entry which is preliminary data.</text>
</comment>
<proteinExistence type="predicted"/>
<dbReference type="AlphaFoldDB" id="A0A556U8E4"/>
<dbReference type="PROSITE" id="PS50888">
    <property type="entry name" value="BHLH"/>
    <property type="match status" value="1"/>
</dbReference>
<dbReference type="EMBL" id="VCAZ01000062">
    <property type="protein sequence ID" value="TSN95702.1"/>
    <property type="molecule type" value="Genomic_DNA"/>
</dbReference>
<dbReference type="GO" id="GO:0046983">
    <property type="term" value="F:protein dimerization activity"/>
    <property type="evidence" value="ECO:0007669"/>
    <property type="project" value="InterPro"/>
</dbReference>
<gene>
    <name evidence="2" type="ORF">Baya_9816</name>
</gene>
<name>A0A556U8E4_BAGYA</name>
<organism evidence="2 3">
    <name type="scientific">Bagarius yarrelli</name>
    <name type="common">Goonch</name>
    <name type="synonym">Bagrus yarrelli</name>
    <dbReference type="NCBI Taxonomy" id="175774"/>
    <lineage>
        <taxon>Eukaryota</taxon>
        <taxon>Metazoa</taxon>
        <taxon>Chordata</taxon>
        <taxon>Craniata</taxon>
        <taxon>Vertebrata</taxon>
        <taxon>Euteleostomi</taxon>
        <taxon>Actinopterygii</taxon>
        <taxon>Neopterygii</taxon>
        <taxon>Teleostei</taxon>
        <taxon>Ostariophysi</taxon>
        <taxon>Siluriformes</taxon>
        <taxon>Sisoridae</taxon>
        <taxon>Sisorinae</taxon>
        <taxon>Bagarius</taxon>
    </lineage>
</organism>
<dbReference type="Proteomes" id="UP000319801">
    <property type="component" value="Unassembled WGS sequence"/>
</dbReference>
<dbReference type="InterPro" id="IPR011598">
    <property type="entry name" value="bHLH_dom"/>
</dbReference>
<evidence type="ECO:0000259" key="1">
    <source>
        <dbReference type="PROSITE" id="PS50888"/>
    </source>
</evidence>
<dbReference type="Pfam" id="PF00010">
    <property type="entry name" value="HLH"/>
    <property type="match status" value="1"/>
</dbReference>
<dbReference type="InterPro" id="IPR036638">
    <property type="entry name" value="HLH_DNA-bd_sf"/>
</dbReference>
<dbReference type="Gene3D" id="4.10.280.10">
    <property type="entry name" value="Helix-loop-helix DNA-binding domain"/>
    <property type="match status" value="1"/>
</dbReference>
<evidence type="ECO:0000313" key="3">
    <source>
        <dbReference type="Proteomes" id="UP000319801"/>
    </source>
</evidence>
<accession>A0A556U8E4</accession>
<reference evidence="2 3" key="1">
    <citation type="journal article" date="2019" name="Genome Biol. Evol.">
        <title>Whole-Genome Sequencing of the Giant Devil Catfish, Bagarius yarrelli.</title>
        <authorList>
            <person name="Jiang W."/>
            <person name="Lv Y."/>
            <person name="Cheng L."/>
            <person name="Yang K."/>
            <person name="Chao B."/>
            <person name="Wang X."/>
            <person name="Li Y."/>
            <person name="Pan X."/>
            <person name="You X."/>
            <person name="Zhang Y."/>
            <person name="Yang J."/>
            <person name="Li J."/>
            <person name="Zhang X."/>
            <person name="Liu S."/>
            <person name="Sun C."/>
            <person name="Yang J."/>
            <person name="Shi Q."/>
        </authorList>
    </citation>
    <scope>NUCLEOTIDE SEQUENCE [LARGE SCALE GENOMIC DNA]</scope>
    <source>
        <strain evidence="2">JWS20170419001</strain>
        <tissue evidence="2">Muscle</tissue>
    </source>
</reference>
<dbReference type="SUPFAM" id="SSF47459">
    <property type="entry name" value="HLH, helix-loop-helix DNA-binding domain"/>
    <property type="match status" value="1"/>
</dbReference>
<feature type="domain" description="BHLH" evidence="1">
    <location>
        <begin position="20"/>
        <end position="77"/>
    </location>
</feature>
<keyword evidence="3" id="KW-1185">Reference proteome</keyword>
<evidence type="ECO:0000313" key="2">
    <source>
        <dbReference type="EMBL" id="TSN95702.1"/>
    </source>
</evidence>
<dbReference type="OrthoDB" id="6371181at2759"/>
<protein>
    <submittedName>
        <fullName evidence="2">Hairy and enhancer of split-related protein helt</fullName>
    </submittedName>
</protein>